<feature type="compositionally biased region" description="Polar residues" evidence="1">
    <location>
        <begin position="102"/>
        <end position="112"/>
    </location>
</feature>
<organism evidence="2 3">
    <name type="scientific">Wuchereria bancrofti</name>
    <dbReference type="NCBI Taxonomy" id="6293"/>
    <lineage>
        <taxon>Eukaryota</taxon>
        <taxon>Metazoa</taxon>
        <taxon>Ecdysozoa</taxon>
        <taxon>Nematoda</taxon>
        <taxon>Chromadorea</taxon>
        <taxon>Rhabditida</taxon>
        <taxon>Spirurina</taxon>
        <taxon>Spiruromorpha</taxon>
        <taxon>Filarioidea</taxon>
        <taxon>Onchocercidae</taxon>
        <taxon>Wuchereria</taxon>
    </lineage>
</organism>
<feature type="compositionally biased region" description="Polar residues" evidence="1">
    <location>
        <begin position="52"/>
        <end position="72"/>
    </location>
</feature>
<reference evidence="3" key="1">
    <citation type="submission" date="2012-08" db="EMBL/GenBank/DDBJ databases">
        <title>The Genome Sequence of Wuchereria bancrofti.</title>
        <authorList>
            <person name="Nutman T.B."/>
            <person name="Fink D.L."/>
            <person name="Russ C."/>
            <person name="Young S."/>
            <person name="Zeng Q."/>
            <person name="Koehrsen M."/>
            <person name="Alvarado L."/>
            <person name="Berlin A."/>
            <person name="Chapman S.B."/>
            <person name="Chen Z."/>
            <person name="Freedman E."/>
            <person name="Gellesch M."/>
            <person name="Goldberg J."/>
            <person name="Griggs A."/>
            <person name="Gujja S."/>
            <person name="Heilman E.R."/>
            <person name="Heiman D."/>
            <person name="Hepburn T."/>
            <person name="Howarth C."/>
            <person name="Jen D."/>
            <person name="Larson L."/>
            <person name="Lewis B."/>
            <person name="Mehta T."/>
            <person name="Park D."/>
            <person name="Pearson M."/>
            <person name="Roberts A."/>
            <person name="Saif S."/>
            <person name="Shea T."/>
            <person name="Shenoy N."/>
            <person name="Sisk P."/>
            <person name="Stolte C."/>
            <person name="Sykes S."/>
            <person name="Walk T."/>
            <person name="White J."/>
            <person name="Yandava C."/>
            <person name="Haas B."/>
            <person name="Henn M.R."/>
            <person name="Nusbaum C."/>
            <person name="Birren B."/>
        </authorList>
    </citation>
    <scope>NUCLEOTIDE SEQUENCE [LARGE SCALE GENOMIC DNA]</scope>
    <source>
        <strain evidence="3">NA</strain>
    </source>
</reference>
<gene>
    <name evidence="2" type="ORF">WUBG_05732</name>
</gene>
<evidence type="ECO:0000256" key="1">
    <source>
        <dbReference type="SAM" id="MobiDB-lite"/>
    </source>
</evidence>
<evidence type="ECO:0000313" key="2">
    <source>
        <dbReference type="EMBL" id="EJW83357.1"/>
    </source>
</evidence>
<feature type="region of interest" description="Disordered" evidence="1">
    <location>
        <begin position="30"/>
        <end position="72"/>
    </location>
</feature>
<feature type="region of interest" description="Disordered" evidence="1">
    <location>
        <begin position="102"/>
        <end position="144"/>
    </location>
</feature>
<dbReference type="AlphaFoldDB" id="J9F1N0"/>
<comment type="caution">
    <text evidence="2">The sequence shown here is derived from an EMBL/GenBank/DDBJ whole genome shotgun (WGS) entry which is preliminary data.</text>
</comment>
<proteinExistence type="predicted"/>
<feature type="compositionally biased region" description="Low complexity" evidence="1">
    <location>
        <begin position="116"/>
        <end position="130"/>
    </location>
</feature>
<accession>J9F1N0</accession>
<sequence>MSKVASITIRLEIQADAPFIKFESVDSNEVKTKRQLQKKSMAERKKHKKVNARSNTEGDSFQPTAVDNTTESVNQASKQAQCLGNRKYTEVIVQTFSKDQTVLNKQKSFTPDNQEELSSAQAIASSSSLSPGTTGEVLNESGLR</sequence>
<dbReference type="EMBL" id="ADBV01002263">
    <property type="protein sequence ID" value="EJW83357.1"/>
    <property type="molecule type" value="Genomic_DNA"/>
</dbReference>
<name>J9F1N0_WUCBA</name>
<evidence type="ECO:0000313" key="3">
    <source>
        <dbReference type="Proteomes" id="UP000004810"/>
    </source>
</evidence>
<dbReference type="Proteomes" id="UP000004810">
    <property type="component" value="Unassembled WGS sequence"/>
</dbReference>
<protein>
    <submittedName>
        <fullName evidence="2">Uncharacterized protein</fullName>
    </submittedName>
</protein>